<dbReference type="Proteomes" id="UP000290288">
    <property type="component" value="Unassembled WGS sequence"/>
</dbReference>
<dbReference type="EMBL" id="SDEE01000471">
    <property type="protein sequence ID" value="RXW16135.1"/>
    <property type="molecule type" value="Genomic_DNA"/>
</dbReference>
<feature type="region of interest" description="Disordered" evidence="1">
    <location>
        <begin position="520"/>
        <end position="585"/>
    </location>
</feature>
<evidence type="ECO:0000313" key="3">
    <source>
        <dbReference type="Proteomes" id="UP000290288"/>
    </source>
</evidence>
<sequence>MSDNSIPSGVHVAYIEEVERARQVRSSVLVSADAVIIPTLIIYQVELEHGIFQVDSPAWSLLKLSPTPRLLDEASEMVFDRTMETFTWRRGSESLTCRTSDGAHNCAALSVLKIAYAHTVGILFNLEAGMVVPIEAFRSHVKNSPTAKAMAKKLKARQQDLVEWIAVHVEKAFKSPEELNMGVKEAGWNERMAKKLGSILDGNPVPLCNTKFASYSRCSGCHSVMPPRSYKISNHMICQGAVEPVTVQVISVSNEGKRNQLVIPFSPHRLDELNLSQAPIKVFTELPKKPTSQHSIPQSLATRWKNLKEKPLSKREDTWHSLISPKLPYVENPIARRVFSHLPFVYKAYGTISGQAEAYASRLHSSVLQSYKRNFKIQFKPLTETTTKSYSKLVERILRFIVIATLLEVISMEPVLNATDRQRVLFKTLVSQLEMESPDMASLEELVYRIGLSLLETPLSEMNEISNVIEQCLAVKYITSSPQSRRISNITSEISKARRFLGVIFFYRCSLASQDVACGNADSGGGKAESDGDSEDGDEDDDDDDEIEDDSNDDSDDEVYQNSEGWDSRAGDEKSGVRDGFARSRHQTLSQATSFEDYDGVAEKTASENTAASADHPIVQLQMKLDREYFDPEANPNSCLAQLFNLWGAIKHDAKLEPKAVKVSWAAGMSSFIITKTHGYKAEQSPQITFVERLKYRRKDNEAPNVILRAVGGSPHQVFITCPDKKRNRDSAHDVAWLLPPELGMALVLYLGIIRPIEVEFLRVLHCPLEELVRMSYQVFVCPAPAPVTSSHKLDGAKAIQVESTLPKLGLGFNCQVLRQLMLTILRTENPSLLEGLEEEWESTLNHASQHSTSVGHNNYAVDAIKHATGLTELAISKVVEVSTCLQRVLGVIPSEKHYLKNVSYALNIARLETLRVYGEFEVWGVFDSQPFIQLPQCPVSDASPTPMHDQLLTCGHWTGRKAWR</sequence>
<dbReference type="AlphaFoldDB" id="A0A4Q2DCH8"/>
<feature type="compositionally biased region" description="Acidic residues" evidence="1">
    <location>
        <begin position="531"/>
        <end position="559"/>
    </location>
</feature>
<organism evidence="2 3">
    <name type="scientific">Candolleomyces aberdarensis</name>
    <dbReference type="NCBI Taxonomy" id="2316362"/>
    <lineage>
        <taxon>Eukaryota</taxon>
        <taxon>Fungi</taxon>
        <taxon>Dikarya</taxon>
        <taxon>Basidiomycota</taxon>
        <taxon>Agaricomycotina</taxon>
        <taxon>Agaricomycetes</taxon>
        <taxon>Agaricomycetidae</taxon>
        <taxon>Agaricales</taxon>
        <taxon>Agaricineae</taxon>
        <taxon>Psathyrellaceae</taxon>
        <taxon>Candolleomyces</taxon>
    </lineage>
</organism>
<name>A0A4Q2DCH8_9AGAR</name>
<feature type="compositionally biased region" description="Basic and acidic residues" evidence="1">
    <location>
        <begin position="566"/>
        <end position="582"/>
    </location>
</feature>
<protein>
    <submittedName>
        <fullName evidence="2">Uncharacterized protein</fullName>
    </submittedName>
</protein>
<proteinExistence type="predicted"/>
<comment type="caution">
    <text evidence="2">The sequence shown here is derived from an EMBL/GenBank/DDBJ whole genome shotgun (WGS) entry which is preliminary data.</text>
</comment>
<dbReference type="OrthoDB" id="3052243at2759"/>
<accession>A0A4Q2DCH8</accession>
<reference evidence="2 3" key="1">
    <citation type="submission" date="2019-01" db="EMBL/GenBank/DDBJ databases">
        <title>Draft genome sequence of Psathyrella aberdarensis IHI B618.</title>
        <authorList>
            <person name="Buettner E."/>
            <person name="Kellner H."/>
        </authorList>
    </citation>
    <scope>NUCLEOTIDE SEQUENCE [LARGE SCALE GENOMIC DNA]</scope>
    <source>
        <strain evidence="2 3">IHI B618</strain>
    </source>
</reference>
<evidence type="ECO:0000256" key="1">
    <source>
        <dbReference type="SAM" id="MobiDB-lite"/>
    </source>
</evidence>
<keyword evidence="3" id="KW-1185">Reference proteome</keyword>
<evidence type="ECO:0000313" key="2">
    <source>
        <dbReference type="EMBL" id="RXW16135.1"/>
    </source>
</evidence>
<gene>
    <name evidence="2" type="ORF">EST38_g9719</name>
</gene>